<dbReference type="InterPro" id="IPR002885">
    <property type="entry name" value="PPR_rpt"/>
</dbReference>
<accession>A0A814BED9</accession>
<protein>
    <recommendedName>
        <fullName evidence="5">DYW domain-containing protein</fullName>
    </recommendedName>
</protein>
<evidence type="ECO:0000313" key="6">
    <source>
        <dbReference type="EMBL" id="CAF0926435.1"/>
    </source>
</evidence>
<evidence type="ECO:0000313" key="7">
    <source>
        <dbReference type="EMBL" id="CAF0990867.1"/>
    </source>
</evidence>
<sequence length="1007" mass="111343">MSIKLLNHRVLSSLLLFVKRSVNVQPNFDLGKQMKLSNDNKQFNKTIELFDKQMKNNTKMFSSLIITQVLKACAHLEDIQRGKTIHQLISSRIKDDSYISASLIHLYMQCGDVANAELLFDKSTKKTLSIYGAMMKGYIKNNQANKATDIFDEIKNPDEVILILLFNACSQLKTAEALNLMNKVFQQMPKSFYSNHRLLTSLFDAFIKCGDYSSAKILFSKIPKSVESYGNLMNGFNRENNPSETLELFNQMQSDHIKANTIIYLCVIKALSQIGDYSLSQSIIKQIPHHFLVNNQLQNALIDMWGKVGYVDKAKEIFQTIPKPDYIGYTAMINCYGLNGQGNQAIELYRKIPKKFIDEVTHVCVLNACSHSGLVDEARTIFLNIEMKTNKIYTAMIDCLSRASFFEEAQKLIDEFEHDHSPIIPIYMSLLSGARNEKNSHLCQQVFDRMKKLFPEVGNSYPSASVLLANVYAISGDMEKASNIQNQVSKSQVKKEIGLSWTVVNGQYFKFRAHDKSHPRSKEIYALVDHISKRLIERGHQYDSAWITRPLDADETVISVLCGHSENLAIAWNLLENPNPSRIQITKNLRICGNCHQATKLIAALYQCEIIVHDAHRIHHFYKNGQCSFNLPPDDAYGNLTSATILPPTTYIDSTISISTSTSDLIGIISTSTSDSTTTTTTSTDSTSTTTSTATTSTTTSTSTSTTTTSTSTTSTSTTTTSTSTTINPCTLNTYRWNTTGITILNSSQVGFVDEILFDSSGTMYVVDETNNVVWKLLKNTTTPIIVAGQLASAGSSASLLNTPLDVYIDSNNNMYVSDCSNDRIQKFVNGSTIGQTFAGITASAGAALNQLNTARHFAVDSSQTYMYIADYANNRIMRYPMNSTTGTNGTIVAGGAGAGNTSTQLNNPWEIYYQPTISNYLYITNYAGQSVMRWIPGASSGEFIAGTPGVSGSTATTLNNPIAIKLDSFVNMFFVEYSNHRVQMFCQNNQTAVTVAGTGTSGSSAT</sequence>
<proteinExistence type="predicted"/>
<dbReference type="InterPro" id="IPR046849">
    <property type="entry name" value="E2_motif"/>
</dbReference>
<evidence type="ECO:0000259" key="5">
    <source>
        <dbReference type="Pfam" id="PF14432"/>
    </source>
</evidence>
<dbReference type="Gene3D" id="1.25.40.10">
    <property type="entry name" value="Tetratricopeptide repeat domain"/>
    <property type="match status" value="4"/>
</dbReference>
<dbReference type="GO" id="GO:0008270">
    <property type="term" value="F:zinc ion binding"/>
    <property type="evidence" value="ECO:0007669"/>
    <property type="project" value="InterPro"/>
</dbReference>
<dbReference type="InterPro" id="IPR032867">
    <property type="entry name" value="DYW_dom"/>
</dbReference>
<dbReference type="NCBIfam" id="TIGR00756">
    <property type="entry name" value="PPR"/>
    <property type="match status" value="1"/>
</dbReference>
<dbReference type="Pfam" id="PF20430">
    <property type="entry name" value="Eplus_motif"/>
    <property type="match status" value="1"/>
</dbReference>
<dbReference type="PROSITE" id="PS51125">
    <property type="entry name" value="NHL"/>
    <property type="match status" value="1"/>
</dbReference>
<dbReference type="PANTHER" id="PTHR47926">
    <property type="entry name" value="PENTATRICOPEPTIDE REPEAT-CONTAINING PROTEIN"/>
    <property type="match status" value="1"/>
</dbReference>
<reference evidence="6" key="1">
    <citation type="submission" date="2021-02" db="EMBL/GenBank/DDBJ databases">
        <authorList>
            <person name="Nowell W R."/>
        </authorList>
    </citation>
    <scope>NUCLEOTIDE SEQUENCE</scope>
</reference>
<evidence type="ECO:0000256" key="4">
    <source>
        <dbReference type="SAM" id="MobiDB-lite"/>
    </source>
</evidence>
<dbReference type="EMBL" id="CAJNOM010000051">
    <property type="protein sequence ID" value="CAF0926435.1"/>
    <property type="molecule type" value="Genomic_DNA"/>
</dbReference>
<dbReference type="PROSITE" id="PS51375">
    <property type="entry name" value="PPR"/>
    <property type="match status" value="1"/>
</dbReference>
<dbReference type="SUPFAM" id="SSF48452">
    <property type="entry name" value="TPR-like"/>
    <property type="match status" value="1"/>
</dbReference>
<dbReference type="InterPro" id="IPR046960">
    <property type="entry name" value="PPR_At4g14850-like_plant"/>
</dbReference>
<dbReference type="GO" id="GO:0009451">
    <property type="term" value="P:RNA modification"/>
    <property type="evidence" value="ECO:0007669"/>
    <property type="project" value="InterPro"/>
</dbReference>
<keyword evidence="1" id="KW-0677">Repeat</keyword>
<dbReference type="Pfam" id="PF01535">
    <property type="entry name" value="PPR"/>
    <property type="match status" value="6"/>
</dbReference>
<dbReference type="OrthoDB" id="185373at2759"/>
<feature type="domain" description="DYW" evidence="5">
    <location>
        <begin position="539"/>
        <end position="628"/>
    </location>
</feature>
<keyword evidence="8" id="KW-1185">Reference proteome</keyword>
<gene>
    <name evidence="7" type="ORF">BJG266_LOCUS15385</name>
    <name evidence="6" type="ORF">QVE165_LOCUS10846</name>
</gene>
<dbReference type="InterPro" id="IPR011042">
    <property type="entry name" value="6-blade_b-propeller_TolB-like"/>
</dbReference>
<dbReference type="GO" id="GO:0003723">
    <property type="term" value="F:RNA binding"/>
    <property type="evidence" value="ECO:0007669"/>
    <property type="project" value="InterPro"/>
</dbReference>
<dbReference type="SUPFAM" id="SSF63829">
    <property type="entry name" value="Calcium-dependent phosphotriesterase"/>
    <property type="match status" value="1"/>
</dbReference>
<evidence type="ECO:0000256" key="2">
    <source>
        <dbReference type="PROSITE-ProRule" id="PRU00504"/>
    </source>
</evidence>
<feature type="region of interest" description="Disordered" evidence="4">
    <location>
        <begin position="673"/>
        <end position="725"/>
    </location>
</feature>
<dbReference type="GO" id="GO:0048731">
    <property type="term" value="P:system development"/>
    <property type="evidence" value="ECO:0007669"/>
    <property type="project" value="UniProtKB-ARBA"/>
</dbReference>
<evidence type="ECO:0000256" key="3">
    <source>
        <dbReference type="PROSITE-ProRule" id="PRU00708"/>
    </source>
</evidence>
<dbReference type="Pfam" id="PF14432">
    <property type="entry name" value="DYW_deaminase"/>
    <property type="match status" value="1"/>
</dbReference>
<dbReference type="FunFam" id="1.25.40.10:FF:000158">
    <property type="entry name" value="pentatricopeptide repeat-containing protein At2g33680"/>
    <property type="match status" value="1"/>
</dbReference>
<feature type="repeat" description="PPR" evidence="3">
    <location>
        <begin position="225"/>
        <end position="259"/>
    </location>
</feature>
<dbReference type="Gene3D" id="2.120.10.30">
    <property type="entry name" value="TolB, C-terminal domain"/>
    <property type="match status" value="2"/>
</dbReference>
<feature type="repeat" description="NHL" evidence="2">
    <location>
        <begin position="788"/>
        <end position="831"/>
    </location>
</feature>
<comment type="caution">
    <text evidence="6">The sequence shown here is derived from an EMBL/GenBank/DDBJ whole genome shotgun (WGS) entry which is preliminary data.</text>
</comment>
<dbReference type="EMBL" id="CAJNOI010000068">
    <property type="protein sequence ID" value="CAF0990867.1"/>
    <property type="molecule type" value="Genomic_DNA"/>
</dbReference>
<dbReference type="Proteomes" id="UP000663877">
    <property type="component" value="Unassembled WGS sequence"/>
</dbReference>
<dbReference type="InterPro" id="IPR001258">
    <property type="entry name" value="NHL_repeat"/>
</dbReference>
<dbReference type="InterPro" id="IPR011990">
    <property type="entry name" value="TPR-like_helical_dom_sf"/>
</dbReference>
<dbReference type="AlphaFoldDB" id="A0A814BED9"/>
<dbReference type="PANTHER" id="PTHR47926:SF347">
    <property type="entry name" value="PENTATRICOPEPTIDE REPEAT-CONTAINING PROTEIN"/>
    <property type="match status" value="1"/>
</dbReference>
<evidence type="ECO:0000256" key="1">
    <source>
        <dbReference type="ARBA" id="ARBA00022737"/>
    </source>
</evidence>
<evidence type="ECO:0000313" key="8">
    <source>
        <dbReference type="Proteomes" id="UP000663832"/>
    </source>
</evidence>
<name>A0A814BED9_9BILA</name>
<dbReference type="Proteomes" id="UP000663832">
    <property type="component" value="Unassembled WGS sequence"/>
</dbReference>
<organism evidence="6 8">
    <name type="scientific">Adineta steineri</name>
    <dbReference type="NCBI Taxonomy" id="433720"/>
    <lineage>
        <taxon>Eukaryota</taxon>
        <taxon>Metazoa</taxon>
        <taxon>Spiralia</taxon>
        <taxon>Gnathifera</taxon>
        <taxon>Rotifera</taxon>
        <taxon>Eurotatoria</taxon>
        <taxon>Bdelloidea</taxon>
        <taxon>Adinetida</taxon>
        <taxon>Adinetidae</taxon>
        <taxon>Adineta</taxon>
    </lineage>
</organism>